<evidence type="ECO:0000313" key="3">
    <source>
        <dbReference type="Proteomes" id="UP000831534"/>
    </source>
</evidence>
<dbReference type="PROSITE" id="PS51257">
    <property type="entry name" value="PROKAR_LIPOPROTEIN"/>
    <property type="match status" value="1"/>
</dbReference>
<gene>
    <name evidence="2" type="ORF">LVJ77_10885</name>
</gene>
<evidence type="ECO:0008006" key="4">
    <source>
        <dbReference type="Google" id="ProtNLM"/>
    </source>
</evidence>
<dbReference type="KEGG" id="ckh:LVJ77_10885"/>
<reference evidence="2" key="1">
    <citation type="journal article" date="2022" name="Res Sq">
        <title>Evolution of multicellular longitudinally dividing oral cavity symbionts (Neisseriaceae).</title>
        <authorList>
            <person name="Nyongesa S."/>
            <person name="Weber P."/>
            <person name="Bernet E."/>
            <person name="Pullido F."/>
            <person name="Nieckarz M."/>
            <person name="Delaby M."/>
            <person name="Nieves C."/>
            <person name="Viehboeck T."/>
            <person name="Krause N."/>
            <person name="Rivera-Millot A."/>
            <person name="Nakamura A."/>
            <person name="Vischer N."/>
            <person name="VanNieuwenhze M."/>
            <person name="Brun Y."/>
            <person name="Cava F."/>
            <person name="Bulgheresi S."/>
            <person name="Veyrier F."/>
        </authorList>
    </citation>
    <scope>NUCLEOTIDE SEQUENCE</scope>
    <source>
        <strain evidence="2">17694</strain>
    </source>
</reference>
<protein>
    <recommendedName>
        <fullName evidence="4">Lipoprotein</fullName>
    </recommendedName>
</protein>
<sequence length="135" mass="14519">MAWQKILCITLLTGLLAACAAVPAPQNVLAQDETRWFQVNRLDADGGVAQTSLLSVQGLADGQSRWLLADAFGAPQARLLAGRTGWRQDGFAPPNRAAQKLFAALSPHVAQGLAETQKFNIEGIVWQVSPLEMQP</sequence>
<dbReference type="AlphaFoldDB" id="A0A8T9MXT1"/>
<reference evidence="2" key="2">
    <citation type="submission" date="2024-09" db="EMBL/GenBank/DDBJ databases">
        <authorList>
            <person name="Veyrier F.J."/>
        </authorList>
    </citation>
    <scope>NUCLEOTIDE SEQUENCE</scope>
    <source>
        <strain evidence="2">17694</strain>
    </source>
</reference>
<evidence type="ECO:0000256" key="1">
    <source>
        <dbReference type="SAM" id="SignalP"/>
    </source>
</evidence>
<name>A0A8T9MXT1_9NEIS</name>
<dbReference type="EMBL" id="CP091521">
    <property type="protein sequence ID" value="UOP04683.1"/>
    <property type="molecule type" value="Genomic_DNA"/>
</dbReference>
<accession>A0A8T9MXT1</accession>
<keyword evidence="3" id="KW-1185">Reference proteome</keyword>
<evidence type="ECO:0000313" key="2">
    <source>
        <dbReference type="EMBL" id="UOP04683.1"/>
    </source>
</evidence>
<feature type="signal peptide" evidence="1">
    <location>
        <begin position="1"/>
        <end position="20"/>
    </location>
</feature>
<dbReference type="Proteomes" id="UP000831534">
    <property type="component" value="Chromosome"/>
</dbReference>
<organism evidence="2 3">
    <name type="scientific">Conchiformibius kuhniae</name>
    <dbReference type="NCBI Taxonomy" id="211502"/>
    <lineage>
        <taxon>Bacteria</taxon>
        <taxon>Pseudomonadati</taxon>
        <taxon>Pseudomonadota</taxon>
        <taxon>Betaproteobacteria</taxon>
        <taxon>Neisseriales</taxon>
        <taxon>Neisseriaceae</taxon>
        <taxon>Conchiformibius</taxon>
    </lineage>
</organism>
<dbReference type="RefSeq" id="WP_034335313.1">
    <property type="nucleotide sequence ID" value="NZ_CP091521.1"/>
</dbReference>
<proteinExistence type="predicted"/>
<keyword evidence="1" id="KW-0732">Signal</keyword>
<feature type="chain" id="PRO_5035894007" description="Lipoprotein" evidence="1">
    <location>
        <begin position="21"/>
        <end position="135"/>
    </location>
</feature>